<feature type="compositionally biased region" description="Polar residues" evidence="1">
    <location>
        <begin position="240"/>
        <end position="267"/>
    </location>
</feature>
<feature type="region of interest" description="Disordered" evidence="1">
    <location>
        <begin position="15"/>
        <end position="103"/>
    </location>
</feature>
<feature type="compositionally biased region" description="Polar residues" evidence="1">
    <location>
        <begin position="36"/>
        <end position="46"/>
    </location>
</feature>
<accession>A0A8H6HC92</accession>
<feature type="region of interest" description="Disordered" evidence="1">
    <location>
        <begin position="140"/>
        <end position="300"/>
    </location>
</feature>
<comment type="caution">
    <text evidence="2">The sequence shown here is derived from an EMBL/GenBank/DDBJ whole genome shotgun (WGS) entry which is preliminary data.</text>
</comment>
<name>A0A8H6HC92_9AGAR</name>
<dbReference type="Proteomes" id="UP000521943">
    <property type="component" value="Unassembled WGS sequence"/>
</dbReference>
<feature type="compositionally biased region" description="Low complexity" evidence="1">
    <location>
        <begin position="289"/>
        <end position="300"/>
    </location>
</feature>
<keyword evidence="3" id="KW-1185">Reference proteome</keyword>
<evidence type="ECO:0000256" key="1">
    <source>
        <dbReference type="SAM" id="MobiDB-lite"/>
    </source>
</evidence>
<sequence length="480" mass="51538">MSFLMNQGFPEYLKDFPFSDNPLDTQEPAQEHRHQFSYSFSSLYNTQDHDPWNPDVPYIRSPEKPDRSEFMSSFLSESSPRAKDPAYQPSEEVPLNQSISSACGLHPTHHAEVNETTTPPATKVPAGTDARISQELEVLPISEELGPGDAVAVVEPSSPDSPRSGSEVTSDDATKQSTPFAELPEPSASPMARTHTVGETSLKRKREEIAHHDSAEPESLNAIAEESSDTPVFKRPNLGNAPSTSEPITPRVSTSPHSEVTTGSVRTTPDPELSVASSSVLTDPVLENPSTTPPVDDDAPAATTIADALTAPSPESPATPKIVPAAHESEVQPNASSSAVNHITPATPLLEAPSLPSVAPPAHLPYTTVFVPKAADWWYGPVTNEVASTSIGLRSIRERMGAINASAALKRKITWKPNAPSQGIGSHILKYHTSQKSEKKVCFGKGCMTHVPSGEEAFCGKLHCKREYDLARADWLAAGN</sequence>
<protein>
    <submittedName>
        <fullName evidence="2">Uncharacterized protein</fullName>
    </submittedName>
</protein>
<feature type="compositionally biased region" description="Low complexity" evidence="1">
    <location>
        <begin position="70"/>
        <end position="79"/>
    </location>
</feature>
<reference evidence="2 3" key="1">
    <citation type="submission" date="2020-07" db="EMBL/GenBank/DDBJ databases">
        <title>Comparative genomics of pyrophilous fungi reveals a link between fire events and developmental genes.</title>
        <authorList>
            <consortium name="DOE Joint Genome Institute"/>
            <person name="Steindorff A.S."/>
            <person name="Carver A."/>
            <person name="Calhoun S."/>
            <person name="Stillman K."/>
            <person name="Liu H."/>
            <person name="Lipzen A."/>
            <person name="Pangilinan J."/>
            <person name="Labutti K."/>
            <person name="Bruns T.D."/>
            <person name="Grigoriev I.V."/>
        </authorList>
    </citation>
    <scope>NUCLEOTIDE SEQUENCE [LARGE SCALE GENOMIC DNA]</scope>
    <source>
        <strain evidence="2 3">CBS 144469</strain>
    </source>
</reference>
<dbReference type="AlphaFoldDB" id="A0A8H6HC92"/>
<feature type="compositionally biased region" description="Polar residues" evidence="1">
    <location>
        <begin position="158"/>
        <end position="168"/>
    </location>
</feature>
<dbReference type="EMBL" id="JACGCI010000123">
    <property type="protein sequence ID" value="KAF6744384.1"/>
    <property type="molecule type" value="Genomic_DNA"/>
</dbReference>
<evidence type="ECO:0000313" key="2">
    <source>
        <dbReference type="EMBL" id="KAF6744384.1"/>
    </source>
</evidence>
<evidence type="ECO:0000313" key="3">
    <source>
        <dbReference type="Proteomes" id="UP000521943"/>
    </source>
</evidence>
<organism evidence="2 3">
    <name type="scientific">Ephemerocybe angulata</name>
    <dbReference type="NCBI Taxonomy" id="980116"/>
    <lineage>
        <taxon>Eukaryota</taxon>
        <taxon>Fungi</taxon>
        <taxon>Dikarya</taxon>
        <taxon>Basidiomycota</taxon>
        <taxon>Agaricomycotina</taxon>
        <taxon>Agaricomycetes</taxon>
        <taxon>Agaricomycetidae</taxon>
        <taxon>Agaricales</taxon>
        <taxon>Agaricineae</taxon>
        <taxon>Psathyrellaceae</taxon>
        <taxon>Ephemerocybe</taxon>
    </lineage>
</organism>
<feature type="compositionally biased region" description="Basic and acidic residues" evidence="1">
    <location>
        <begin position="201"/>
        <end position="215"/>
    </location>
</feature>
<gene>
    <name evidence="2" type="ORF">DFP72DRAFT_857680</name>
</gene>
<proteinExistence type="predicted"/>